<evidence type="ECO:0000256" key="1">
    <source>
        <dbReference type="SAM" id="Coils"/>
    </source>
</evidence>
<feature type="compositionally biased region" description="Polar residues" evidence="2">
    <location>
        <begin position="231"/>
        <end position="244"/>
    </location>
</feature>
<name>A0A5C5V9T0_9PLAN</name>
<sequence length="282" mass="30516">MLFSESLTVRILGDSSELQRELEQVLRSLDELQERLTESGNAAGNLSQSFSRLSSAVSPLKQIGSLLGEVRQQLRTIGQTPVTLNVSPALQALQQLSLAAMQAATQIQLIPTIPVGGGPGAVQPQTPSVLPPGQQLGPRQRYSHGGLVVGPSGTDRVPTQLSSGEFVLRREIVANLGVGFLERLNSSRNLNRSRQRFESPFQTTSEAQSLLTTPSRVLSPEFPMAPKSAPSVGQTSSFEQRPSQSVANHFGGITIQVRDRMDTERLMTSLRGQGLEQQNRRG</sequence>
<proteinExistence type="predicted"/>
<gene>
    <name evidence="3" type="ORF">KOR42_52670</name>
</gene>
<feature type="region of interest" description="Disordered" evidence="2">
    <location>
        <begin position="220"/>
        <end position="244"/>
    </location>
</feature>
<evidence type="ECO:0000313" key="4">
    <source>
        <dbReference type="Proteomes" id="UP000317243"/>
    </source>
</evidence>
<accession>A0A5C5V9T0</accession>
<evidence type="ECO:0000313" key="3">
    <source>
        <dbReference type="EMBL" id="TWT35051.1"/>
    </source>
</evidence>
<dbReference type="EMBL" id="SIHI01000075">
    <property type="protein sequence ID" value="TWT35051.1"/>
    <property type="molecule type" value="Genomic_DNA"/>
</dbReference>
<organism evidence="3 4">
    <name type="scientific">Thalassoglobus neptunius</name>
    <dbReference type="NCBI Taxonomy" id="1938619"/>
    <lineage>
        <taxon>Bacteria</taxon>
        <taxon>Pseudomonadati</taxon>
        <taxon>Planctomycetota</taxon>
        <taxon>Planctomycetia</taxon>
        <taxon>Planctomycetales</taxon>
        <taxon>Planctomycetaceae</taxon>
        <taxon>Thalassoglobus</taxon>
    </lineage>
</organism>
<feature type="coiled-coil region" evidence="1">
    <location>
        <begin position="15"/>
        <end position="42"/>
    </location>
</feature>
<reference evidence="3 4" key="1">
    <citation type="submission" date="2019-02" db="EMBL/GenBank/DDBJ databases">
        <title>Deep-cultivation of Planctomycetes and their phenomic and genomic characterization uncovers novel biology.</title>
        <authorList>
            <person name="Wiegand S."/>
            <person name="Jogler M."/>
            <person name="Boedeker C."/>
            <person name="Pinto D."/>
            <person name="Vollmers J."/>
            <person name="Rivas-Marin E."/>
            <person name="Kohn T."/>
            <person name="Peeters S.H."/>
            <person name="Heuer A."/>
            <person name="Rast P."/>
            <person name="Oberbeckmann S."/>
            <person name="Bunk B."/>
            <person name="Jeske O."/>
            <person name="Meyerdierks A."/>
            <person name="Storesund J.E."/>
            <person name="Kallscheuer N."/>
            <person name="Luecker S."/>
            <person name="Lage O.M."/>
            <person name="Pohl T."/>
            <person name="Merkel B.J."/>
            <person name="Hornburger P."/>
            <person name="Mueller R.-W."/>
            <person name="Bruemmer F."/>
            <person name="Labrenz M."/>
            <person name="Spormann A.M."/>
            <person name="Op Den Camp H."/>
            <person name="Overmann J."/>
            <person name="Amann R."/>
            <person name="Jetten M.S.M."/>
            <person name="Mascher T."/>
            <person name="Medema M.H."/>
            <person name="Devos D.P."/>
            <person name="Kaster A.-K."/>
            <person name="Ovreas L."/>
            <person name="Rohde M."/>
            <person name="Galperin M.Y."/>
            <person name="Jogler C."/>
        </authorList>
    </citation>
    <scope>NUCLEOTIDE SEQUENCE [LARGE SCALE GENOMIC DNA]</scope>
    <source>
        <strain evidence="3 4">KOR42</strain>
    </source>
</reference>
<dbReference type="Proteomes" id="UP000317243">
    <property type="component" value="Unassembled WGS sequence"/>
</dbReference>
<protein>
    <submittedName>
        <fullName evidence="3">Uncharacterized protein</fullName>
    </submittedName>
</protein>
<keyword evidence="4" id="KW-1185">Reference proteome</keyword>
<dbReference type="RefSeq" id="WP_146512506.1">
    <property type="nucleotide sequence ID" value="NZ_SIHI01000075.1"/>
</dbReference>
<dbReference type="AlphaFoldDB" id="A0A5C5V9T0"/>
<keyword evidence="1" id="KW-0175">Coiled coil</keyword>
<evidence type="ECO:0000256" key="2">
    <source>
        <dbReference type="SAM" id="MobiDB-lite"/>
    </source>
</evidence>
<comment type="caution">
    <text evidence="3">The sequence shown here is derived from an EMBL/GenBank/DDBJ whole genome shotgun (WGS) entry which is preliminary data.</text>
</comment>
<dbReference type="OrthoDB" id="212969at2"/>